<dbReference type="EMBL" id="CP115541">
    <property type="protein sequence ID" value="WNH52389.1"/>
    <property type="molecule type" value="Genomic_DNA"/>
</dbReference>
<evidence type="ECO:0000256" key="1">
    <source>
        <dbReference type="SAM" id="Phobius"/>
    </source>
</evidence>
<gene>
    <name evidence="2" type="ORF">PDM29_18985</name>
</gene>
<keyword evidence="3" id="KW-1185">Reference proteome</keyword>
<accession>A0ABY9YNB6</accession>
<feature type="transmembrane region" description="Helical" evidence="1">
    <location>
        <begin position="20"/>
        <end position="45"/>
    </location>
</feature>
<evidence type="ECO:0000313" key="3">
    <source>
        <dbReference type="Proteomes" id="UP001302072"/>
    </source>
</evidence>
<name>A0ABY9YNB6_9GAMM</name>
<dbReference type="RefSeq" id="WP_311191589.1">
    <property type="nucleotide sequence ID" value="NZ_CP115541.1"/>
</dbReference>
<protein>
    <recommendedName>
        <fullName evidence="4">Transmembrane protein</fullName>
    </recommendedName>
</protein>
<keyword evidence="1" id="KW-0812">Transmembrane</keyword>
<keyword evidence="1" id="KW-1133">Transmembrane helix</keyword>
<sequence>MQPATVETYFRTRRVLTSLLVWLLCAPGIFFHCAFAIIAGGSLLTGQHLSPFDASEVLAGVFGVITLFAWVALGWMDYRWMEDRTFHWAWPVFGTLIALVAAVFTHILALIFAGPGILLATYLCIWHIRRARLDAAGAAG</sequence>
<proteinExistence type="predicted"/>
<feature type="transmembrane region" description="Helical" evidence="1">
    <location>
        <begin position="57"/>
        <end position="76"/>
    </location>
</feature>
<keyword evidence="1" id="KW-0472">Membrane</keyword>
<evidence type="ECO:0000313" key="2">
    <source>
        <dbReference type="EMBL" id="WNH52389.1"/>
    </source>
</evidence>
<reference evidence="2 3" key="1">
    <citation type="submission" date="2022-12" db="EMBL/GenBank/DDBJ databases">
        <title>Two new species, Stenotrophomonas aracearum and Stenotrophomonas oahuensis, isolated from Anthurium (Araceae family) in Hawaii.</title>
        <authorList>
            <person name="Chunag S.C."/>
            <person name="Dobhal S."/>
            <person name="Alvarez A."/>
            <person name="Arif M."/>
        </authorList>
    </citation>
    <scope>NUCLEOTIDE SEQUENCE [LARGE SCALE GENOMIC DNA]</scope>
    <source>
        <strain evidence="2 3">A5586</strain>
    </source>
</reference>
<feature type="transmembrane region" description="Helical" evidence="1">
    <location>
        <begin position="96"/>
        <end position="125"/>
    </location>
</feature>
<dbReference type="Proteomes" id="UP001302072">
    <property type="component" value="Chromosome"/>
</dbReference>
<evidence type="ECO:0008006" key="4">
    <source>
        <dbReference type="Google" id="ProtNLM"/>
    </source>
</evidence>
<organism evidence="2 3">
    <name type="scientific">Stenotrophomonas oahuensis</name>
    <dbReference type="NCBI Taxonomy" id="3003271"/>
    <lineage>
        <taxon>Bacteria</taxon>
        <taxon>Pseudomonadati</taxon>
        <taxon>Pseudomonadota</taxon>
        <taxon>Gammaproteobacteria</taxon>
        <taxon>Lysobacterales</taxon>
        <taxon>Lysobacteraceae</taxon>
        <taxon>Stenotrophomonas</taxon>
    </lineage>
</organism>